<sequence>MKNNLNNLVRWFCSKLSLNDLASVVPILLEVLSAT</sequence>
<dbReference type="Proteomes" id="UP000346198">
    <property type="component" value="Unassembled WGS sequence"/>
</dbReference>
<evidence type="ECO:0000313" key="1">
    <source>
        <dbReference type="EMBL" id="VGO19541.1"/>
    </source>
</evidence>
<evidence type="ECO:0000313" key="2">
    <source>
        <dbReference type="Proteomes" id="UP000346198"/>
    </source>
</evidence>
<gene>
    <name evidence="1" type="ORF">SCARR_01600</name>
</gene>
<accession>A0A6C2UJF2</accession>
<dbReference type="EMBL" id="CAAHFH010000001">
    <property type="protein sequence ID" value="VGO19541.1"/>
    <property type="molecule type" value="Genomic_DNA"/>
</dbReference>
<dbReference type="AlphaFoldDB" id="A0A6C2UJF2"/>
<keyword evidence="2" id="KW-1185">Reference proteome</keyword>
<organism evidence="1 2">
    <name type="scientific">Pontiella sulfatireligans</name>
    <dbReference type="NCBI Taxonomy" id="2750658"/>
    <lineage>
        <taxon>Bacteria</taxon>
        <taxon>Pseudomonadati</taxon>
        <taxon>Kiritimatiellota</taxon>
        <taxon>Kiritimatiellia</taxon>
        <taxon>Kiritimatiellales</taxon>
        <taxon>Pontiellaceae</taxon>
        <taxon>Pontiella</taxon>
    </lineage>
</organism>
<name>A0A6C2UJF2_9BACT</name>
<reference evidence="1 2" key="1">
    <citation type="submission" date="2019-04" db="EMBL/GenBank/DDBJ databases">
        <authorList>
            <person name="Van Vliet M D."/>
        </authorList>
    </citation>
    <scope>NUCLEOTIDE SEQUENCE [LARGE SCALE GENOMIC DNA]</scope>
    <source>
        <strain evidence="1 2">F21</strain>
    </source>
</reference>
<proteinExistence type="predicted"/>
<protein>
    <submittedName>
        <fullName evidence="1">Uncharacterized protein</fullName>
    </submittedName>
</protein>